<dbReference type="PANTHER" id="PTHR31429:SF96">
    <property type="entry name" value="WRKY DOMAIN-CONTAINING PROTEIN"/>
    <property type="match status" value="1"/>
</dbReference>
<sequence length="581" mass="65444">MDCSSFLDLNTNPFDHNFPAKLPKEEVKVSTSADLERKQNASELREELNRVNAENKKLTEMLAAVWENYYALHHHLEKLQSRKSPEMDQIEQPTKRRKQDSYELLGFGNGLSGGKTENSSSNEDHHQLLSCKRPVTDSFNKANVSTVYVPSDSSDTSLTVKDGYQWRKYGQKVTRDNPSPRAYFRCSFAPSCPVKKKVQRSAEDPSILVATYEGTHNHLGPNGSEGDVTSQVGSSTVTLDLVHSGQGTMQEVLVQQMASSLTKDSKFTAALAAAISGRLMEHECFCFGHGRHSRRRKGDGCIVVQCYTPRRVVSRLLSGLRSSKGKRVVQDEEDNGGHHLASLRCSTKRINDSKPLDEKPETPRFESQSRETPLEMGIGSFLLYLVVASKTELDKMTNLRTQMETLLLNAKEELQKNDAYPKETRGNKFSPQVISDLASSIFAGSSTSGLQEENSEHEVSKPEDRHTKDQIQRQHKLKDNENHVPEMVTDERYGVCPYELEKKLHELLEARQQDELLKLETALSRVERRLQEKETEVSWWKDAARLLAQRVPESSRAGLEWCNSESSSITCSEDSGPVSPR</sequence>
<feature type="region of interest" description="Disordered" evidence="7">
    <location>
        <begin position="80"/>
        <end position="124"/>
    </location>
</feature>
<evidence type="ECO:0000256" key="2">
    <source>
        <dbReference type="ARBA" id="ARBA00023015"/>
    </source>
</evidence>
<feature type="region of interest" description="Disordered" evidence="7">
    <location>
        <begin position="446"/>
        <end position="485"/>
    </location>
</feature>
<dbReference type="SUPFAM" id="SSF118290">
    <property type="entry name" value="WRKY DNA-binding domain"/>
    <property type="match status" value="1"/>
</dbReference>
<proteinExistence type="predicted"/>
<keyword evidence="5" id="KW-0539">Nucleus</keyword>
<evidence type="ECO:0000256" key="1">
    <source>
        <dbReference type="ARBA" id="ARBA00004123"/>
    </source>
</evidence>
<dbReference type="Gene3D" id="2.20.25.80">
    <property type="entry name" value="WRKY domain"/>
    <property type="match status" value="1"/>
</dbReference>
<evidence type="ECO:0000313" key="10">
    <source>
        <dbReference type="Proteomes" id="UP000823674"/>
    </source>
</evidence>
<keyword evidence="3" id="KW-0238">DNA-binding</keyword>
<dbReference type="InterPro" id="IPR036576">
    <property type="entry name" value="WRKY_dom_sf"/>
</dbReference>
<evidence type="ECO:0000256" key="6">
    <source>
        <dbReference type="SAM" id="Coils"/>
    </source>
</evidence>
<gene>
    <name evidence="9" type="primary">A03p066070.1_BraROA</name>
    <name evidence="9" type="ORF">IGI04_013625</name>
</gene>
<protein>
    <recommendedName>
        <fullName evidence="8">WRKY domain-containing protein</fullName>
    </recommendedName>
</protein>
<keyword evidence="2" id="KW-0805">Transcription regulation</keyword>
<evidence type="ECO:0000256" key="7">
    <source>
        <dbReference type="SAM" id="MobiDB-lite"/>
    </source>
</evidence>
<name>A0ABQ7N9C1_BRACM</name>
<dbReference type="Pfam" id="PF03106">
    <property type="entry name" value="WRKY"/>
    <property type="match status" value="1"/>
</dbReference>
<evidence type="ECO:0000256" key="4">
    <source>
        <dbReference type="ARBA" id="ARBA00023163"/>
    </source>
</evidence>
<dbReference type="PANTHER" id="PTHR31429">
    <property type="entry name" value="WRKY TRANSCRIPTION FACTOR 36-RELATED"/>
    <property type="match status" value="1"/>
</dbReference>
<evidence type="ECO:0000256" key="3">
    <source>
        <dbReference type="ARBA" id="ARBA00023125"/>
    </source>
</evidence>
<evidence type="ECO:0000259" key="8">
    <source>
        <dbReference type="PROSITE" id="PS50811"/>
    </source>
</evidence>
<organism evidence="9 10">
    <name type="scientific">Brassica rapa subsp. trilocularis</name>
    <dbReference type="NCBI Taxonomy" id="1813537"/>
    <lineage>
        <taxon>Eukaryota</taxon>
        <taxon>Viridiplantae</taxon>
        <taxon>Streptophyta</taxon>
        <taxon>Embryophyta</taxon>
        <taxon>Tracheophyta</taxon>
        <taxon>Spermatophyta</taxon>
        <taxon>Magnoliopsida</taxon>
        <taxon>eudicotyledons</taxon>
        <taxon>Gunneridae</taxon>
        <taxon>Pentapetalae</taxon>
        <taxon>rosids</taxon>
        <taxon>malvids</taxon>
        <taxon>Brassicales</taxon>
        <taxon>Brassicaceae</taxon>
        <taxon>Brassiceae</taxon>
        <taxon>Brassica</taxon>
    </lineage>
</organism>
<dbReference type="EMBL" id="JADBGQ010000003">
    <property type="protein sequence ID" value="KAG5407506.1"/>
    <property type="molecule type" value="Genomic_DNA"/>
</dbReference>
<comment type="caution">
    <text evidence="9">The sequence shown here is derived from an EMBL/GenBank/DDBJ whole genome shotgun (WGS) entry which is preliminary data.</text>
</comment>
<dbReference type="Proteomes" id="UP000823674">
    <property type="component" value="Chromosome A03"/>
</dbReference>
<accession>A0ABQ7N9C1</accession>
<feature type="domain" description="WRKY" evidence="8">
    <location>
        <begin position="162"/>
        <end position="221"/>
    </location>
</feature>
<dbReference type="PROSITE" id="PS50811">
    <property type="entry name" value="WRKY"/>
    <property type="match status" value="1"/>
</dbReference>
<reference evidence="9 10" key="1">
    <citation type="submission" date="2021-03" db="EMBL/GenBank/DDBJ databases">
        <authorList>
            <person name="King G.J."/>
            <person name="Bancroft I."/>
            <person name="Baten A."/>
            <person name="Bloomfield J."/>
            <person name="Borpatragohain P."/>
            <person name="He Z."/>
            <person name="Irish N."/>
            <person name="Irwin J."/>
            <person name="Liu K."/>
            <person name="Mauleon R.P."/>
            <person name="Moore J."/>
            <person name="Morris R."/>
            <person name="Ostergaard L."/>
            <person name="Wang B."/>
            <person name="Wells R."/>
        </authorList>
    </citation>
    <scope>NUCLEOTIDE SEQUENCE [LARGE SCALE GENOMIC DNA]</scope>
    <source>
        <strain evidence="9">R-o-18</strain>
        <tissue evidence="9">Leaf</tissue>
    </source>
</reference>
<keyword evidence="6" id="KW-0175">Coiled coil</keyword>
<evidence type="ECO:0000313" key="9">
    <source>
        <dbReference type="EMBL" id="KAG5407506.1"/>
    </source>
</evidence>
<evidence type="ECO:0000256" key="5">
    <source>
        <dbReference type="ARBA" id="ARBA00023242"/>
    </source>
</evidence>
<comment type="subcellular location">
    <subcellularLocation>
        <location evidence="1">Nucleus</location>
    </subcellularLocation>
</comment>
<feature type="coiled-coil region" evidence="6">
    <location>
        <begin position="509"/>
        <end position="536"/>
    </location>
</feature>
<feature type="compositionally biased region" description="Basic and acidic residues" evidence="7">
    <location>
        <begin position="454"/>
        <end position="485"/>
    </location>
</feature>
<dbReference type="InterPro" id="IPR003657">
    <property type="entry name" value="WRKY_dom"/>
</dbReference>
<dbReference type="SMART" id="SM00774">
    <property type="entry name" value="WRKY"/>
    <property type="match status" value="1"/>
</dbReference>
<keyword evidence="10" id="KW-1185">Reference proteome</keyword>
<dbReference type="InterPro" id="IPR044810">
    <property type="entry name" value="WRKY_plant"/>
</dbReference>
<feature type="region of interest" description="Disordered" evidence="7">
    <location>
        <begin position="349"/>
        <end position="371"/>
    </location>
</feature>
<keyword evidence="4" id="KW-0804">Transcription</keyword>